<dbReference type="CDD" id="cd09272">
    <property type="entry name" value="RNase_HI_RT_Ty1"/>
    <property type="match status" value="1"/>
</dbReference>
<dbReference type="SUPFAM" id="SSF56672">
    <property type="entry name" value="DNA/RNA polymerases"/>
    <property type="match status" value="1"/>
</dbReference>
<organism evidence="2 3">
    <name type="scientific">Vitis vinifera</name>
    <name type="common">Grape</name>
    <dbReference type="NCBI Taxonomy" id="29760"/>
    <lineage>
        <taxon>Eukaryota</taxon>
        <taxon>Viridiplantae</taxon>
        <taxon>Streptophyta</taxon>
        <taxon>Embryophyta</taxon>
        <taxon>Tracheophyta</taxon>
        <taxon>Spermatophyta</taxon>
        <taxon>Magnoliopsida</taxon>
        <taxon>eudicotyledons</taxon>
        <taxon>Gunneridae</taxon>
        <taxon>Pentapetalae</taxon>
        <taxon>rosids</taxon>
        <taxon>Vitales</taxon>
        <taxon>Vitaceae</taxon>
        <taxon>Viteae</taxon>
        <taxon>Vitis</taxon>
    </lineage>
</organism>
<dbReference type="PANTHER" id="PTHR11439:SF484">
    <property type="entry name" value="REVERSE TRANSCRIPTASE TY1_COPIA-TYPE DOMAIN-CONTAINING PROTEIN"/>
    <property type="match status" value="1"/>
</dbReference>
<sequence length="373" mass="41573">MIYPLLFGKSTHEALSHPGWRQAMVDEMAALHSNGTWDLVVLPSGKSTVGCRWVYAVKVGPDGQIASVRLLLSMAAMCSWPLYQLDIKNVFLHGDLAEEVYMEQPPGFVAQGESGLVCSTADHSVFYHHNSLGQCIYLVVYVDDIVITGSDQDAQSSSGVVLSQRKYALDILEETGKLNYLTITRPDISFPVSVVSQFLQSPCDSHWDAVIRILRYIKSTPGQGVLYENRGHTQVVGYTDADWLAHPQIDVPLQVARSSAEAEYRAMALATCELIWLRHLLRELRFGNDEQMKLICDNQAALHIASNPVFHERTKHIEVDCHFIREKIASGCVATSFVNSNDQLADIFIKSLRGPRIKYICNKLGAYDVYAPA</sequence>
<protein>
    <submittedName>
        <fullName evidence="2">Retrovirus-related Pol polyprotein from transposon RE2</fullName>
    </submittedName>
</protein>
<evidence type="ECO:0000313" key="2">
    <source>
        <dbReference type="EMBL" id="RVW38239.1"/>
    </source>
</evidence>
<comment type="caution">
    <text evidence="2">The sequence shown here is derived from an EMBL/GenBank/DDBJ whole genome shotgun (WGS) entry which is preliminary data.</text>
</comment>
<evidence type="ECO:0000259" key="1">
    <source>
        <dbReference type="Pfam" id="PF07727"/>
    </source>
</evidence>
<dbReference type="PANTHER" id="PTHR11439">
    <property type="entry name" value="GAG-POL-RELATED RETROTRANSPOSON"/>
    <property type="match status" value="1"/>
</dbReference>
<dbReference type="InterPro" id="IPR043502">
    <property type="entry name" value="DNA/RNA_pol_sf"/>
</dbReference>
<reference evidence="2 3" key="1">
    <citation type="journal article" date="2018" name="PLoS Genet.">
        <title>Population sequencing reveals clonal diversity and ancestral inbreeding in the grapevine cultivar Chardonnay.</title>
        <authorList>
            <person name="Roach M.J."/>
            <person name="Johnson D.L."/>
            <person name="Bohlmann J."/>
            <person name="van Vuuren H.J."/>
            <person name="Jones S.J."/>
            <person name="Pretorius I.S."/>
            <person name="Schmidt S.A."/>
            <person name="Borneman A.R."/>
        </authorList>
    </citation>
    <scope>NUCLEOTIDE SEQUENCE [LARGE SCALE GENOMIC DNA]</scope>
    <source>
        <strain evidence="3">cv. Chardonnay</strain>
        <tissue evidence="2">Leaf</tissue>
    </source>
</reference>
<proteinExistence type="predicted"/>
<dbReference type="Pfam" id="PF07727">
    <property type="entry name" value="RVT_2"/>
    <property type="match status" value="1"/>
</dbReference>
<dbReference type="InterPro" id="IPR013103">
    <property type="entry name" value="RVT_2"/>
</dbReference>
<dbReference type="EMBL" id="QGNW01001509">
    <property type="protein sequence ID" value="RVW38239.1"/>
    <property type="molecule type" value="Genomic_DNA"/>
</dbReference>
<name>A0A438DRY4_VITVI</name>
<evidence type="ECO:0000313" key="3">
    <source>
        <dbReference type="Proteomes" id="UP000288805"/>
    </source>
</evidence>
<gene>
    <name evidence="2" type="primary">RE2_322</name>
    <name evidence="2" type="ORF">CK203_090918</name>
</gene>
<feature type="domain" description="Reverse transcriptase Ty1/copia-type" evidence="1">
    <location>
        <begin position="64"/>
        <end position="119"/>
    </location>
</feature>
<dbReference type="AlphaFoldDB" id="A0A438DRY4"/>
<dbReference type="Proteomes" id="UP000288805">
    <property type="component" value="Unassembled WGS sequence"/>
</dbReference>
<accession>A0A438DRY4</accession>